<reference evidence="3 4" key="1">
    <citation type="journal article" date="2010" name="Stand. Genomic Sci.">
        <title>Complete genome sequence of Meiothermus silvanus type strain (VI-R2).</title>
        <authorList>
            <person name="Sikorski J."/>
            <person name="Tindall B.J."/>
            <person name="Lowry S."/>
            <person name="Lucas S."/>
            <person name="Nolan M."/>
            <person name="Copeland A."/>
            <person name="Glavina Del Rio T."/>
            <person name="Tice H."/>
            <person name="Cheng J.F."/>
            <person name="Han C."/>
            <person name="Pitluck S."/>
            <person name="Liolios K."/>
            <person name="Ivanova N."/>
            <person name="Mavromatis K."/>
            <person name="Mikhailova N."/>
            <person name="Pati A."/>
            <person name="Goodwin L."/>
            <person name="Chen A."/>
            <person name="Palaniappan K."/>
            <person name="Land M."/>
            <person name="Hauser L."/>
            <person name="Chang Y.J."/>
            <person name="Jeffries C.D."/>
            <person name="Rohde M."/>
            <person name="Goker M."/>
            <person name="Woyke T."/>
            <person name="Bristow J."/>
            <person name="Eisen J.A."/>
            <person name="Markowitz V."/>
            <person name="Hugenholtz P."/>
            <person name="Kyrpides N.C."/>
            <person name="Klenk H.P."/>
            <person name="Lapidus A."/>
        </authorList>
    </citation>
    <scope>NUCLEOTIDE SEQUENCE [LARGE SCALE GENOMIC DNA]</scope>
    <source>
        <strain evidence="4">ATCC 700542 / DSM 9946 / VI-R2</strain>
    </source>
</reference>
<dbReference type="EMBL" id="CP002042">
    <property type="protein sequence ID" value="ADH62656.1"/>
    <property type="molecule type" value="Genomic_DNA"/>
</dbReference>
<feature type="compositionally biased region" description="Pro residues" evidence="1">
    <location>
        <begin position="314"/>
        <end position="323"/>
    </location>
</feature>
<dbReference type="AlphaFoldDB" id="D7BB96"/>
<evidence type="ECO:0000313" key="3">
    <source>
        <dbReference type="EMBL" id="ADH62656.1"/>
    </source>
</evidence>
<evidence type="ECO:0000256" key="2">
    <source>
        <dbReference type="SAM" id="SignalP"/>
    </source>
</evidence>
<gene>
    <name evidence="3" type="ordered locus">Mesil_0743</name>
</gene>
<organism evidence="3 4">
    <name type="scientific">Allomeiothermus silvanus (strain ATCC 700542 / DSM 9946 / NBRC 106475 / NCIMB 13440 / VI-R2)</name>
    <name type="common">Thermus silvanus</name>
    <dbReference type="NCBI Taxonomy" id="526227"/>
    <lineage>
        <taxon>Bacteria</taxon>
        <taxon>Thermotogati</taxon>
        <taxon>Deinococcota</taxon>
        <taxon>Deinococci</taxon>
        <taxon>Thermales</taxon>
        <taxon>Thermaceae</taxon>
        <taxon>Allomeiothermus</taxon>
    </lineage>
</organism>
<feature type="chain" id="PRO_5003092867" evidence="2">
    <location>
        <begin position="21"/>
        <end position="446"/>
    </location>
</feature>
<evidence type="ECO:0000256" key="1">
    <source>
        <dbReference type="SAM" id="MobiDB-lite"/>
    </source>
</evidence>
<feature type="compositionally biased region" description="Pro residues" evidence="1">
    <location>
        <begin position="266"/>
        <end position="275"/>
    </location>
</feature>
<dbReference type="PROSITE" id="PS51257">
    <property type="entry name" value="PROKAR_LIPOPROTEIN"/>
    <property type="match status" value="1"/>
</dbReference>
<feature type="compositionally biased region" description="Pro residues" evidence="1">
    <location>
        <begin position="352"/>
        <end position="366"/>
    </location>
</feature>
<feature type="compositionally biased region" description="Low complexity" evidence="1">
    <location>
        <begin position="325"/>
        <end position="351"/>
    </location>
</feature>
<accession>D7BB96</accession>
<dbReference type="KEGG" id="msv:Mesil_0743"/>
<dbReference type="Gene3D" id="2.60.40.10">
    <property type="entry name" value="Immunoglobulins"/>
    <property type="match status" value="1"/>
</dbReference>
<proteinExistence type="predicted"/>
<dbReference type="HOGENOM" id="CLU_723275_0_0_0"/>
<feature type="compositionally biased region" description="Low complexity" evidence="1">
    <location>
        <begin position="431"/>
        <end position="446"/>
    </location>
</feature>
<feature type="compositionally biased region" description="Low complexity" evidence="1">
    <location>
        <begin position="250"/>
        <end position="265"/>
    </location>
</feature>
<name>D7BB96_ALLS1</name>
<dbReference type="OrthoDB" id="30514at2"/>
<feature type="signal peptide" evidence="2">
    <location>
        <begin position="1"/>
        <end position="20"/>
    </location>
</feature>
<keyword evidence="2" id="KW-0732">Signal</keyword>
<dbReference type="Proteomes" id="UP000001916">
    <property type="component" value="Chromosome"/>
</dbReference>
<feature type="compositionally biased region" description="Pro residues" evidence="1">
    <location>
        <begin position="284"/>
        <end position="301"/>
    </location>
</feature>
<dbReference type="InterPro" id="IPR013783">
    <property type="entry name" value="Ig-like_fold"/>
</dbReference>
<feature type="region of interest" description="Disordered" evidence="1">
    <location>
        <begin position="247"/>
        <end position="446"/>
    </location>
</feature>
<dbReference type="STRING" id="526227.Mesil_0743"/>
<dbReference type="eggNOG" id="COG4625">
    <property type="taxonomic scope" value="Bacteria"/>
</dbReference>
<dbReference type="RefSeq" id="WP_013157245.1">
    <property type="nucleotide sequence ID" value="NC_014212.1"/>
</dbReference>
<keyword evidence="4" id="KW-1185">Reference proteome</keyword>
<protein>
    <submittedName>
        <fullName evidence="3">Uncharacterized protein</fullName>
    </submittedName>
</protein>
<feature type="compositionally biased region" description="Polar residues" evidence="1">
    <location>
        <begin position="393"/>
        <end position="416"/>
    </location>
</feature>
<evidence type="ECO:0000313" key="4">
    <source>
        <dbReference type="Proteomes" id="UP000001916"/>
    </source>
</evidence>
<sequence>MRAFLLGLLLVLAACGTDQGGSKQPLNINTSLPPAYVGDPYNATFTADGGVQPYTFKLEGSLPKGITFNRTGLSGIPQEKGSYKLRLIIEDANLSKTFKDLTLTVSDPPPPRLTLVQPQSEVSQPFILLLRLEGRESRGFQAQIPLKDFKPVLESLQAQPGVFYVARYNPEREVIDLDVVFAQPKRDLEVLRLTLSPTKALRPALQPRVAYYDKEAKPFPGNPSFERIPSEGTYTYADLMTLAQNFGKKAAQPAAPQTPSTQAPQPTNPTPPAANPPTQTAPATTPPAPQTPPANPQPGTTPPAQDQGQNQPPATAPSTPPKPNEQAQPAQQPATATPPAETGQAAQTQPGQTPPQQPAQPAPQPTPKTGLPGDFNEDGAVDQKDLDLLRSSYRWSSVGNPTPTNSSAQPQQPGQTPANPPAQPGDGNPGGQNNSSSGNSSGNNGK</sequence>